<proteinExistence type="predicted"/>
<sequence length="86" mass="9765">MQSSSEKITLIYLKHIKSGASTVFLLQGFRILPSQYFIKTHTSEDSQLQSSPHKPISSSPYIVVFFNLIDGLDRGVGHQERELWLS</sequence>
<reference evidence="2" key="1">
    <citation type="journal article" date="2023" name="Proc. Natl. Acad. Sci. U.S.A.">
        <title>Genomic and structural basis for evolution of tropane alkaloid biosynthesis.</title>
        <authorList>
            <person name="Wanga Y.-J."/>
            <person name="Taina T."/>
            <person name="Yua J.-Y."/>
            <person name="Lia J."/>
            <person name="Xua B."/>
            <person name="Chenc J."/>
            <person name="D'Auriad J.C."/>
            <person name="Huanga J.-P."/>
            <person name="Huanga S.-X."/>
        </authorList>
    </citation>
    <scope>NUCLEOTIDE SEQUENCE [LARGE SCALE GENOMIC DNA]</scope>
    <source>
        <strain evidence="2">cv. KIB-2019</strain>
    </source>
</reference>
<accession>A0A9Q1LWX5</accession>
<keyword evidence="2" id="KW-1185">Reference proteome</keyword>
<protein>
    <submittedName>
        <fullName evidence="1">Uncharacterized protein</fullName>
    </submittedName>
</protein>
<organism evidence="1 2">
    <name type="scientific">Anisodus acutangulus</name>
    <dbReference type="NCBI Taxonomy" id="402998"/>
    <lineage>
        <taxon>Eukaryota</taxon>
        <taxon>Viridiplantae</taxon>
        <taxon>Streptophyta</taxon>
        <taxon>Embryophyta</taxon>
        <taxon>Tracheophyta</taxon>
        <taxon>Spermatophyta</taxon>
        <taxon>Magnoliopsida</taxon>
        <taxon>eudicotyledons</taxon>
        <taxon>Gunneridae</taxon>
        <taxon>Pentapetalae</taxon>
        <taxon>asterids</taxon>
        <taxon>lamiids</taxon>
        <taxon>Solanales</taxon>
        <taxon>Solanaceae</taxon>
        <taxon>Solanoideae</taxon>
        <taxon>Hyoscyameae</taxon>
        <taxon>Anisodus</taxon>
    </lineage>
</organism>
<gene>
    <name evidence="1" type="ORF">K7X08_035782</name>
</gene>
<evidence type="ECO:0000313" key="2">
    <source>
        <dbReference type="Proteomes" id="UP001152561"/>
    </source>
</evidence>
<dbReference type="EMBL" id="JAJAGQ010000014">
    <property type="protein sequence ID" value="KAJ8544178.1"/>
    <property type="molecule type" value="Genomic_DNA"/>
</dbReference>
<comment type="caution">
    <text evidence="1">The sequence shown here is derived from an EMBL/GenBank/DDBJ whole genome shotgun (WGS) entry which is preliminary data.</text>
</comment>
<dbReference type="AlphaFoldDB" id="A0A9Q1LWX5"/>
<dbReference type="Proteomes" id="UP001152561">
    <property type="component" value="Unassembled WGS sequence"/>
</dbReference>
<name>A0A9Q1LWX5_9SOLA</name>
<evidence type="ECO:0000313" key="1">
    <source>
        <dbReference type="EMBL" id="KAJ8544178.1"/>
    </source>
</evidence>